<organism evidence="1 2">
    <name type="scientific">Ooceraea biroi</name>
    <name type="common">Clonal raider ant</name>
    <name type="synonym">Cerapachys biroi</name>
    <dbReference type="NCBI Taxonomy" id="2015173"/>
    <lineage>
        <taxon>Eukaryota</taxon>
        <taxon>Metazoa</taxon>
        <taxon>Ecdysozoa</taxon>
        <taxon>Arthropoda</taxon>
        <taxon>Hexapoda</taxon>
        <taxon>Insecta</taxon>
        <taxon>Pterygota</taxon>
        <taxon>Neoptera</taxon>
        <taxon>Endopterygota</taxon>
        <taxon>Hymenoptera</taxon>
        <taxon>Apocrita</taxon>
        <taxon>Aculeata</taxon>
        <taxon>Formicoidea</taxon>
        <taxon>Formicidae</taxon>
        <taxon>Dorylinae</taxon>
        <taxon>Ooceraea</taxon>
    </lineage>
</organism>
<dbReference type="Proteomes" id="UP000279307">
    <property type="component" value="Chromosome 6"/>
</dbReference>
<comment type="caution">
    <text evidence="1">The sequence shown here is derived from an EMBL/GenBank/DDBJ whole genome shotgun (WGS) entry which is preliminary data.</text>
</comment>
<sequence length="324" mass="36794">MEGEVSMTLGYVLKCNYDLPYNASELMRQRRRSKRHEGDFALPRTTTASRPEGWMTRWTLYGMLESAMNALGSGKACLLRAVCETAANPFDTERGLLGELVHVFLTPSTTQEEYEVYADREYHAAEEIGRNIGSRGKCERFYPECEYNPLDYFTKLLILGLGLPMEVDVSMIIGYVMKFNYNLPYNVSYLTEPYVRYDRSINRRSEPDGNDVSAANATAILMGSRWECYEFLESVFESTRTGKACLLRAICEAAAVPFRRSHSLTAQLAHIFLTPSTTSEPFRNAFDQEYHAAEIAGQRDPSSCDGLFPECTESLLEYFTEIVK</sequence>
<dbReference type="PANTHER" id="PTHR21398:SF21">
    <property type="entry name" value="AGAP004005-PA"/>
    <property type="match status" value="1"/>
</dbReference>
<gene>
    <name evidence="1" type="ORF">DMN91_006508</name>
</gene>
<protein>
    <submittedName>
        <fullName evidence="1">Uncharacterized protein</fullName>
    </submittedName>
</protein>
<evidence type="ECO:0000313" key="1">
    <source>
        <dbReference type="EMBL" id="RLU22128.1"/>
    </source>
</evidence>
<name>A0A3L8DQP8_OOCBI</name>
<dbReference type="EMBL" id="QOIP01000006">
    <property type="protein sequence ID" value="RLU22128.1"/>
    <property type="molecule type" value="Genomic_DNA"/>
</dbReference>
<accession>A0A3L8DQP8</accession>
<dbReference type="OrthoDB" id="7551692at2759"/>
<reference evidence="1 2" key="1">
    <citation type="journal article" date="2018" name="Genome Res.">
        <title>The genomic architecture and molecular evolution of ant odorant receptors.</title>
        <authorList>
            <person name="McKenzie S.K."/>
            <person name="Kronauer D.J.C."/>
        </authorList>
    </citation>
    <scope>NUCLEOTIDE SEQUENCE [LARGE SCALE GENOMIC DNA]</scope>
    <source>
        <strain evidence="1">Clonal line C1</strain>
    </source>
</reference>
<evidence type="ECO:0000313" key="2">
    <source>
        <dbReference type="Proteomes" id="UP000279307"/>
    </source>
</evidence>
<dbReference type="InterPro" id="IPR006631">
    <property type="entry name" value="DM4_12"/>
</dbReference>
<dbReference type="Pfam" id="PF07841">
    <property type="entry name" value="DM4_12"/>
    <property type="match status" value="2"/>
</dbReference>
<dbReference type="PANTHER" id="PTHR21398">
    <property type="entry name" value="AGAP007094-PA"/>
    <property type="match status" value="1"/>
</dbReference>
<dbReference type="AlphaFoldDB" id="A0A3L8DQP8"/>
<dbReference type="SMART" id="SM00718">
    <property type="entry name" value="DM4_12"/>
    <property type="match status" value="2"/>
</dbReference>
<proteinExistence type="predicted"/>